<dbReference type="RefSeq" id="WP_346065533.1">
    <property type="nucleotide sequence ID" value="NZ_BRPJ01000051.1"/>
</dbReference>
<dbReference type="Proteomes" id="UP001419084">
    <property type="component" value="Unassembled WGS sequence"/>
</dbReference>
<accession>A0ABQ5M7Q1</accession>
<sequence>MRKYYDNLDDYTDTRSSKLMEFTTWFLPRLITAGCIVSVLMFCASLEVM</sequence>
<comment type="caution">
    <text evidence="2">The sequence shown here is derived from an EMBL/GenBank/DDBJ whole genome shotgun (WGS) entry which is preliminary data.</text>
</comment>
<keyword evidence="1" id="KW-0812">Transmembrane</keyword>
<dbReference type="EMBL" id="BRPJ01000051">
    <property type="protein sequence ID" value="GLB30970.1"/>
    <property type="molecule type" value="Genomic_DNA"/>
</dbReference>
<keyword evidence="3" id="KW-1185">Reference proteome</keyword>
<reference evidence="2 3" key="1">
    <citation type="journal article" date="2024" name="Int. J. Syst. Evol. Microbiol.">
        <title>Lacrimispora brassicae sp. nov. isolated from fermented cabbage, and proposal of Clostridium indicum Gundawar et al. 2019 and Clostridium methoxybenzovorans Mechichi et al. 1999 as heterotypic synonyms of Lacrimispora amygdalina (Parshina et al. 2003) Haas and Blanchard 2020 and Lacrimispora indolis (McClung and McCoy 1957) Haas and Blanchard 2020, respectively.</title>
        <authorList>
            <person name="Kobayashi H."/>
            <person name="Tanizawa Y."/>
            <person name="Sakamoto M."/>
            <person name="Ohkuma M."/>
            <person name="Tohno M."/>
        </authorList>
    </citation>
    <scope>NUCLEOTIDE SEQUENCE [LARGE SCALE GENOMIC DNA]</scope>
    <source>
        <strain evidence="2 3">DSM 12857</strain>
    </source>
</reference>
<keyword evidence="1" id="KW-0472">Membrane</keyword>
<organism evidence="2 3">
    <name type="scientific">Lacrimispora amygdalina</name>
    <dbReference type="NCBI Taxonomy" id="253257"/>
    <lineage>
        <taxon>Bacteria</taxon>
        <taxon>Bacillati</taxon>
        <taxon>Bacillota</taxon>
        <taxon>Clostridia</taxon>
        <taxon>Lachnospirales</taxon>
        <taxon>Lachnospiraceae</taxon>
        <taxon>Lacrimispora</taxon>
    </lineage>
</organism>
<keyword evidence="1" id="KW-1133">Transmembrane helix</keyword>
<evidence type="ECO:0000313" key="3">
    <source>
        <dbReference type="Proteomes" id="UP001419084"/>
    </source>
</evidence>
<gene>
    <name evidence="2" type="ORF">LAD12857_28930</name>
</gene>
<name>A0ABQ5M7Q1_9FIRM</name>
<evidence type="ECO:0000313" key="2">
    <source>
        <dbReference type="EMBL" id="GLB30970.1"/>
    </source>
</evidence>
<evidence type="ECO:0000256" key="1">
    <source>
        <dbReference type="SAM" id="Phobius"/>
    </source>
</evidence>
<protein>
    <submittedName>
        <fullName evidence="2">Uncharacterized protein</fullName>
    </submittedName>
</protein>
<feature type="transmembrane region" description="Helical" evidence="1">
    <location>
        <begin position="26"/>
        <end position="46"/>
    </location>
</feature>
<proteinExistence type="predicted"/>